<keyword evidence="5" id="KW-0378">Hydrolase</keyword>
<dbReference type="SUPFAM" id="SSF56935">
    <property type="entry name" value="Porins"/>
    <property type="match status" value="1"/>
</dbReference>
<organism evidence="5 6">
    <name type="scientific">Sphingobacterium wenxiniae</name>
    <dbReference type="NCBI Taxonomy" id="683125"/>
    <lineage>
        <taxon>Bacteria</taxon>
        <taxon>Pseudomonadati</taxon>
        <taxon>Bacteroidota</taxon>
        <taxon>Sphingobacteriia</taxon>
        <taxon>Sphingobacteriales</taxon>
        <taxon>Sphingobacteriaceae</taxon>
        <taxon>Sphingobacterium</taxon>
    </lineage>
</organism>
<keyword evidence="6" id="KW-1185">Reference proteome</keyword>
<keyword evidence="5" id="KW-0121">Carboxypeptidase</keyword>
<evidence type="ECO:0000313" key="6">
    <source>
        <dbReference type="Proteomes" id="UP000198785"/>
    </source>
</evidence>
<accession>A0A1I6R581</accession>
<keyword evidence="2" id="KW-0472">Membrane</keyword>
<dbReference type="GO" id="GO:0009279">
    <property type="term" value="C:cell outer membrane"/>
    <property type="evidence" value="ECO:0007669"/>
    <property type="project" value="UniProtKB-SubCell"/>
</dbReference>
<evidence type="ECO:0000259" key="4">
    <source>
        <dbReference type="Pfam" id="PF14905"/>
    </source>
</evidence>
<keyword evidence="3" id="KW-0998">Cell outer membrane</keyword>
<dbReference type="OrthoDB" id="1086219at2"/>
<proteinExistence type="predicted"/>
<sequence>MTKYIFLFLFISITYNLFAQQSVEGIIVNQADNKALENASIVLLDSDSIMRYFARSDEAGRFRLEKVTAQPYLLLVTYPKFEIYSTNIDLKAQDLKLDSIKIDSRTNILEEIVITQKIPIKIKGDTIEYDAGSFETEKNAKLEDLLRRLPGLTVSASGEITAQGKSVSKVLIDGEEFFGYDPKIAIRNVRADAVDKVQVYERKSEQAELTGVDDGVRLQTVNVILKEEARKGLFGNTAASLGTKQLFDANLFTAKFNQSERIGINGSWNNMGNSGDVSRIRMGNQIIGRPEHKSIGANYQNTFLQKKLNLNSSYNFTNNTQANDSENYSKQIISDNMTHETERKSTSHADNKNNTLRTQIRYKIDSLSNLNIQLNANKGYSESSSASSSYTIRNANNLANDFESRNHSDGEQESINLRLDYRRRLSQKGRSLNLHLNTQHSNNENNTGVDETTNLYNIEGVLDSTRRIDQNRLSDDRNNTMSASINFSEPISDKIYLTMGYNFNLSNRTGLTDAYNNNTQNLSLLDTLYSKNQRDKALDNGFDMNLSLRLQKFSINISNQMVYRQQELVDHYHNIHLTRGFWQNSLNAHAMYNISNSKHLNLSYQNRTNVPSFAQLQPIQPRTNELYVPIGNPNLKRENQHSFNFNFNRFSLLKASSFNINASIALTDNAIVNKTEIDEQGRTQATFVNITDHTNWNARLHTNYTKPIWNGLIQLGPYVSSAYNSSYLFINGELNKNNNTNLQLGISANKQNSKAIDFNLNIGTGIVNEENSVQTRLNNTTMHSNISTDLKYHLPYKFSLTQAIYYTYTGKTKVFPEPIQQFYMNMELTRKLLTSESLLLSVKAFDIFNTFNNRNRTFSNSMYSQNQQQMLTQYFMIGLKWDFNKNLGKKSEG</sequence>
<dbReference type="RefSeq" id="WP_093364220.1">
    <property type="nucleotide sequence ID" value="NZ_FOZZ01000003.1"/>
</dbReference>
<dbReference type="InterPro" id="IPR041700">
    <property type="entry name" value="OMP_b-brl_3"/>
</dbReference>
<feature type="domain" description="Outer membrane protein beta-barrel" evidence="4">
    <location>
        <begin position="425"/>
        <end position="881"/>
    </location>
</feature>
<dbReference type="SUPFAM" id="SSF49464">
    <property type="entry name" value="Carboxypeptidase regulatory domain-like"/>
    <property type="match status" value="1"/>
</dbReference>
<dbReference type="Proteomes" id="UP000198785">
    <property type="component" value="Unassembled WGS sequence"/>
</dbReference>
<dbReference type="Pfam" id="PF13620">
    <property type="entry name" value="CarboxypepD_reg"/>
    <property type="match status" value="1"/>
</dbReference>
<evidence type="ECO:0000313" key="5">
    <source>
        <dbReference type="EMBL" id="SFS59836.1"/>
    </source>
</evidence>
<dbReference type="GO" id="GO:0004180">
    <property type="term" value="F:carboxypeptidase activity"/>
    <property type="evidence" value="ECO:0007669"/>
    <property type="project" value="UniProtKB-KW"/>
</dbReference>
<dbReference type="EMBL" id="FOZZ01000003">
    <property type="protein sequence ID" value="SFS59836.1"/>
    <property type="molecule type" value="Genomic_DNA"/>
</dbReference>
<dbReference type="Pfam" id="PF14905">
    <property type="entry name" value="OMP_b-brl_3"/>
    <property type="match status" value="1"/>
</dbReference>
<dbReference type="Gene3D" id="2.40.170.20">
    <property type="entry name" value="TonB-dependent receptor, beta-barrel domain"/>
    <property type="match status" value="1"/>
</dbReference>
<evidence type="ECO:0000256" key="3">
    <source>
        <dbReference type="ARBA" id="ARBA00023237"/>
    </source>
</evidence>
<evidence type="ECO:0000256" key="1">
    <source>
        <dbReference type="ARBA" id="ARBA00004442"/>
    </source>
</evidence>
<comment type="subcellular location">
    <subcellularLocation>
        <location evidence="1">Cell outer membrane</location>
    </subcellularLocation>
</comment>
<name>A0A1I6R581_9SPHI</name>
<gene>
    <name evidence="5" type="ORF">SAMN05660206_103102</name>
</gene>
<dbReference type="InterPro" id="IPR008969">
    <property type="entry name" value="CarboxyPept-like_regulatory"/>
</dbReference>
<dbReference type="STRING" id="683125.SAMN05660206_103102"/>
<evidence type="ECO:0000256" key="2">
    <source>
        <dbReference type="ARBA" id="ARBA00023136"/>
    </source>
</evidence>
<reference evidence="5 6" key="1">
    <citation type="submission" date="2016-10" db="EMBL/GenBank/DDBJ databases">
        <authorList>
            <person name="de Groot N.N."/>
        </authorList>
    </citation>
    <scope>NUCLEOTIDE SEQUENCE [LARGE SCALE GENOMIC DNA]</scope>
    <source>
        <strain evidence="5 6">DSM 22789</strain>
    </source>
</reference>
<keyword evidence="5" id="KW-0645">Protease</keyword>
<dbReference type="AlphaFoldDB" id="A0A1I6R581"/>
<dbReference type="InterPro" id="IPR036942">
    <property type="entry name" value="Beta-barrel_TonB_sf"/>
</dbReference>
<protein>
    <submittedName>
        <fullName evidence="5">Carboxypeptidase regulatory-like domain-containing protein</fullName>
    </submittedName>
</protein>